<gene>
    <name evidence="7" type="ORF">G4B88_008979</name>
</gene>
<keyword evidence="2" id="KW-0863">Zinc-finger</keyword>
<dbReference type="Gene3D" id="3.30.40.10">
    <property type="entry name" value="Zinc/RING finger domain, C3HC4 (zinc finger)"/>
    <property type="match status" value="1"/>
</dbReference>
<dbReference type="InterPro" id="IPR057600">
    <property type="entry name" value="TORTIFOLIA1/SINE1-2_N"/>
</dbReference>
<dbReference type="Gene3D" id="6.10.140.1740">
    <property type="match status" value="1"/>
</dbReference>
<dbReference type="PANTHER" id="PTHR31355">
    <property type="entry name" value="MICROTUBULE-ASSOCIATED PROTEIN TORTIFOLIA1"/>
    <property type="match status" value="1"/>
</dbReference>
<dbReference type="SUPFAM" id="SSF48371">
    <property type="entry name" value="ARM repeat"/>
    <property type="match status" value="1"/>
</dbReference>
<dbReference type="InterPro" id="IPR016024">
    <property type="entry name" value="ARM-type_fold"/>
</dbReference>
<comment type="caution">
    <text evidence="7">The sequence shown here is derived from an EMBL/GenBank/DDBJ whole genome shotgun (WGS) entry which is preliminary data.</text>
</comment>
<evidence type="ECO:0000256" key="1">
    <source>
        <dbReference type="ARBA" id="ARBA00022723"/>
    </source>
</evidence>
<feature type="compositionally biased region" description="Polar residues" evidence="4">
    <location>
        <begin position="571"/>
        <end position="591"/>
    </location>
</feature>
<dbReference type="SMART" id="SM01408">
    <property type="entry name" value="ING"/>
    <property type="match status" value="1"/>
</dbReference>
<feature type="region of interest" description="Disordered" evidence="4">
    <location>
        <begin position="550"/>
        <end position="612"/>
    </location>
</feature>
<sequence length="887" mass="99138">MAIARTGVYVDDYLEYASTLPAELQRLLNTVRELDDRSHSMINQTKQQTKYCLGLSSQSSKKGNHNNNNYNNYNNNNNNNHYNNNNNNNEDDDATIEKMRKDIELNQDNALNLCTEKVLLAQQAYDLIDSHVKRLDEDLTHFAEDLKQEGKIGPDEPAILPPMPLVPKAEKRKHVQYGTPQPKRFDYRERDWDRDRDRDFELMPPPGSHKKDFATPVDAEQPIDPNEPTYCVCHQVSFGDMIACDNENITLLLTMGRSLSPILKRELANLDKDADSRRSAMKALKTYVKDLDSKAIPLFLAQVSQTKEIGLSGECTISLYEVLARVHGVKIVPLIDSIMATIIKTLTSSAGSFPLQQACSKVVPAIARYGIDPTTPEDKKRRIIHSLCKPLSDALLGARESLTSGAALCLKALVDSDNWRFASNEMVNKVCQVVSGALEDKSTQTNAHMGLVMTLAKRNAAVVEPYARLLIHAGLQILKAGVDEANSQKRLSAIQMINFLMRWLDPWSICSELGLIIEEMEKCQSDQMAFVRGAAFEALQTARRISADKASKFERSPASVTGSNSRREQRSLSTSDDQSPASESPESQTLDSFVESWAESPNSTIQSSQMSDYDRRSVNRKLWSLENGGVDVSLKDGLFSQIARESSISNTLSEHCTDHGCGNNGDSEEFAGFMQRNSRIGISRSTTNSPLRSHNSINVNSMILQTPRKLVQSLQDPDHMNSDCCDKQAIRRLRNRSISLSDFDWSPASRFDQNHTSSHSQDVNYGHIANGEDLQGDTESVSSTDYIAANVAEQESDKLSQDYKTENQALALAETQPQVEAVAETQTQLQAEDQIQTQSQFCVQKTRPKLSLKLVLALPIVLLALFVLLVWIREQQNEFDAHYLVPT</sequence>
<feature type="transmembrane region" description="Helical" evidence="5">
    <location>
        <begin position="850"/>
        <end position="872"/>
    </location>
</feature>
<dbReference type="InterPro" id="IPR013083">
    <property type="entry name" value="Znf_RING/FYVE/PHD"/>
</dbReference>
<dbReference type="InterPro" id="IPR024610">
    <property type="entry name" value="ING_N_histone-binding"/>
</dbReference>
<keyword evidence="8" id="KW-1185">Reference proteome</keyword>
<dbReference type="InterPro" id="IPR011011">
    <property type="entry name" value="Znf_FYVE_PHD"/>
</dbReference>
<dbReference type="EMBL" id="JAATIQ010000034">
    <property type="protein sequence ID" value="KAF4397133.1"/>
    <property type="molecule type" value="Genomic_DNA"/>
</dbReference>
<dbReference type="Pfam" id="PF24714">
    <property type="entry name" value="TOR1L1_N"/>
    <property type="match status" value="1"/>
</dbReference>
<dbReference type="GO" id="GO:0005874">
    <property type="term" value="C:microtubule"/>
    <property type="evidence" value="ECO:0007669"/>
    <property type="project" value="InterPro"/>
</dbReference>
<keyword evidence="3" id="KW-0862">Zinc</keyword>
<proteinExistence type="predicted"/>
<evidence type="ECO:0000256" key="5">
    <source>
        <dbReference type="SAM" id="Phobius"/>
    </source>
</evidence>
<feature type="compositionally biased region" description="Polar residues" evidence="4">
    <location>
        <begin position="599"/>
        <end position="611"/>
    </location>
</feature>
<accession>A0A7J6HPF3</accession>
<feature type="compositionally biased region" description="Low complexity" evidence="4">
    <location>
        <begin position="65"/>
        <end position="88"/>
    </location>
</feature>
<feature type="domain" description="Inhibitor of growth protein N-terminal histone-binding" evidence="6">
    <location>
        <begin position="9"/>
        <end position="142"/>
    </location>
</feature>
<evidence type="ECO:0000256" key="3">
    <source>
        <dbReference type="ARBA" id="ARBA00022833"/>
    </source>
</evidence>
<dbReference type="SUPFAM" id="SSF57903">
    <property type="entry name" value="FYVE/PHD zinc finger"/>
    <property type="match status" value="1"/>
</dbReference>
<reference evidence="7 8" key="1">
    <citation type="journal article" date="2020" name="bioRxiv">
        <title>Sequence and annotation of 42 cannabis genomes reveals extensive copy number variation in cannabinoid synthesis and pathogen resistance genes.</title>
        <authorList>
            <person name="Mckernan K.J."/>
            <person name="Helbert Y."/>
            <person name="Kane L.T."/>
            <person name="Ebling H."/>
            <person name="Zhang L."/>
            <person name="Liu B."/>
            <person name="Eaton Z."/>
            <person name="Mclaughlin S."/>
            <person name="Kingan S."/>
            <person name="Baybayan P."/>
            <person name="Concepcion G."/>
            <person name="Jordan M."/>
            <person name="Riva A."/>
            <person name="Barbazuk W."/>
            <person name="Harkins T."/>
        </authorList>
    </citation>
    <scope>NUCLEOTIDE SEQUENCE [LARGE SCALE GENOMIC DNA]</scope>
    <source>
        <strain evidence="8">cv. Jamaican Lion 4</strain>
        <tissue evidence="7">Leaf</tissue>
    </source>
</reference>
<evidence type="ECO:0000256" key="2">
    <source>
        <dbReference type="ARBA" id="ARBA00022771"/>
    </source>
</evidence>
<dbReference type="CDD" id="cd17015">
    <property type="entry name" value="ING_plant"/>
    <property type="match status" value="1"/>
</dbReference>
<evidence type="ECO:0000313" key="7">
    <source>
        <dbReference type="EMBL" id="KAF4397133.1"/>
    </source>
</evidence>
<dbReference type="Pfam" id="PF12998">
    <property type="entry name" value="ING"/>
    <property type="match status" value="1"/>
</dbReference>
<dbReference type="GO" id="GO:0008017">
    <property type="term" value="F:microtubule binding"/>
    <property type="evidence" value="ECO:0007669"/>
    <property type="project" value="InterPro"/>
</dbReference>
<evidence type="ECO:0000313" key="8">
    <source>
        <dbReference type="Proteomes" id="UP000583929"/>
    </source>
</evidence>
<feature type="region of interest" description="Disordered" evidence="4">
    <location>
        <begin position="55"/>
        <end position="92"/>
    </location>
</feature>
<keyword evidence="5" id="KW-1133">Transmembrane helix</keyword>
<keyword evidence="5" id="KW-0472">Membrane</keyword>
<evidence type="ECO:0000259" key="6">
    <source>
        <dbReference type="SMART" id="SM01408"/>
    </source>
</evidence>
<dbReference type="PANTHER" id="PTHR31355:SF4">
    <property type="entry name" value="TOG DOMAIN-CONTAINING PROTEIN"/>
    <property type="match status" value="1"/>
</dbReference>
<keyword evidence="5" id="KW-0812">Transmembrane</keyword>
<protein>
    <recommendedName>
        <fullName evidence="6">Inhibitor of growth protein N-terminal histone-binding domain-containing protein</fullName>
    </recommendedName>
</protein>
<dbReference type="AlphaFoldDB" id="A0A7J6HPF3"/>
<dbReference type="InterPro" id="IPR033337">
    <property type="entry name" value="TORTIFOLIA1/SINE1-2"/>
</dbReference>
<name>A0A7J6HPF3_CANSA</name>
<organism evidence="7 8">
    <name type="scientific">Cannabis sativa</name>
    <name type="common">Hemp</name>
    <name type="synonym">Marijuana</name>
    <dbReference type="NCBI Taxonomy" id="3483"/>
    <lineage>
        <taxon>Eukaryota</taxon>
        <taxon>Viridiplantae</taxon>
        <taxon>Streptophyta</taxon>
        <taxon>Embryophyta</taxon>
        <taxon>Tracheophyta</taxon>
        <taxon>Spermatophyta</taxon>
        <taxon>Magnoliopsida</taxon>
        <taxon>eudicotyledons</taxon>
        <taxon>Gunneridae</taxon>
        <taxon>Pentapetalae</taxon>
        <taxon>rosids</taxon>
        <taxon>fabids</taxon>
        <taxon>Rosales</taxon>
        <taxon>Cannabaceae</taxon>
        <taxon>Cannabis</taxon>
    </lineage>
</organism>
<evidence type="ECO:0000256" key="4">
    <source>
        <dbReference type="SAM" id="MobiDB-lite"/>
    </source>
</evidence>
<keyword evidence="1" id="KW-0479">Metal-binding</keyword>
<dbReference type="Proteomes" id="UP000583929">
    <property type="component" value="Unassembled WGS sequence"/>
</dbReference>
<dbReference type="GO" id="GO:0008270">
    <property type="term" value="F:zinc ion binding"/>
    <property type="evidence" value="ECO:0007669"/>
    <property type="project" value="UniProtKB-KW"/>
</dbReference>